<dbReference type="STRING" id="48709.A0A1D2NAC8"/>
<dbReference type="AlphaFoldDB" id="A0A1D2NAC8"/>
<dbReference type="OrthoDB" id="6409105at2759"/>
<dbReference type="PROSITE" id="PS51162">
    <property type="entry name" value="THYROGLOBULIN_1_2"/>
    <property type="match status" value="2"/>
</dbReference>
<feature type="domain" description="Thyroglobulin type-1" evidence="7">
    <location>
        <begin position="140"/>
        <end position="205"/>
    </location>
</feature>
<feature type="signal peptide" evidence="6">
    <location>
        <begin position="1"/>
        <end position="25"/>
    </location>
</feature>
<dbReference type="PANTHER" id="PTHR12352:SF3">
    <property type="entry name" value="NIDOGEN-2"/>
    <property type="match status" value="1"/>
</dbReference>
<keyword evidence="2" id="KW-0964">Secreted</keyword>
<dbReference type="GO" id="GO:0005604">
    <property type="term" value="C:basement membrane"/>
    <property type="evidence" value="ECO:0007669"/>
    <property type="project" value="TreeGrafter"/>
</dbReference>
<evidence type="ECO:0000256" key="4">
    <source>
        <dbReference type="ARBA" id="ARBA00023157"/>
    </source>
</evidence>
<dbReference type="Proteomes" id="UP000094527">
    <property type="component" value="Unassembled WGS sequence"/>
</dbReference>
<dbReference type="InterPro" id="IPR051950">
    <property type="entry name" value="Dev_reg/Prot_inhib"/>
</dbReference>
<evidence type="ECO:0000256" key="5">
    <source>
        <dbReference type="PROSITE-ProRule" id="PRU00500"/>
    </source>
</evidence>
<dbReference type="GO" id="GO:0007160">
    <property type="term" value="P:cell-matrix adhesion"/>
    <property type="evidence" value="ECO:0007669"/>
    <property type="project" value="TreeGrafter"/>
</dbReference>
<dbReference type="GO" id="GO:0005615">
    <property type="term" value="C:extracellular space"/>
    <property type="evidence" value="ECO:0007669"/>
    <property type="project" value="TreeGrafter"/>
</dbReference>
<gene>
    <name evidence="8" type="ORF">Ocin01_04473</name>
</gene>
<comment type="caution">
    <text evidence="5">Lacks conserved residue(s) required for the propagation of feature annotation.</text>
</comment>
<dbReference type="CDD" id="cd00191">
    <property type="entry name" value="TY"/>
    <property type="match status" value="1"/>
</dbReference>
<dbReference type="PANTHER" id="PTHR12352">
    <property type="entry name" value="SECRETED MODULAR CALCIUM-BINDING PROTEIN"/>
    <property type="match status" value="1"/>
</dbReference>
<evidence type="ECO:0000256" key="6">
    <source>
        <dbReference type="SAM" id="SignalP"/>
    </source>
</evidence>
<feature type="chain" id="PRO_5008905291" evidence="6">
    <location>
        <begin position="26"/>
        <end position="445"/>
    </location>
</feature>
<dbReference type="InterPro" id="IPR036857">
    <property type="entry name" value="Thyroglobulin_1_sf"/>
</dbReference>
<evidence type="ECO:0000256" key="2">
    <source>
        <dbReference type="ARBA" id="ARBA00022525"/>
    </source>
</evidence>
<dbReference type="OMA" id="AYCTWRD"/>
<evidence type="ECO:0000256" key="3">
    <source>
        <dbReference type="ARBA" id="ARBA00022737"/>
    </source>
</evidence>
<dbReference type="SUPFAM" id="SSF57610">
    <property type="entry name" value="Thyroglobulin type-1 domain"/>
    <property type="match status" value="3"/>
</dbReference>
<dbReference type="InterPro" id="IPR000716">
    <property type="entry name" value="Thyroglobulin_1"/>
</dbReference>
<evidence type="ECO:0000259" key="7">
    <source>
        <dbReference type="PROSITE" id="PS51162"/>
    </source>
</evidence>
<evidence type="ECO:0000256" key="1">
    <source>
        <dbReference type="ARBA" id="ARBA00004613"/>
    </source>
</evidence>
<proteinExistence type="predicted"/>
<evidence type="ECO:0000313" key="8">
    <source>
        <dbReference type="EMBL" id="ODN02213.1"/>
    </source>
</evidence>
<organism evidence="8 9">
    <name type="scientific">Orchesella cincta</name>
    <name type="common">Springtail</name>
    <name type="synonym">Podura cincta</name>
    <dbReference type="NCBI Taxonomy" id="48709"/>
    <lineage>
        <taxon>Eukaryota</taxon>
        <taxon>Metazoa</taxon>
        <taxon>Ecdysozoa</taxon>
        <taxon>Arthropoda</taxon>
        <taxon>Hexapoda</taxon>
        <taxon>Collembola</taxon>
        <taxon>Entomobryomorpha</taxon>
        <taxon>Entomobryoidea</taxon>
        <taxon>Orchesellidae</taxon>
        <taxon>Orchesellinae</taxon>
        <taxon>Orchesella</taxon>
    </lineage>
</organism>
<dbReference type="Gene3D" id="4.10.800.10">
    <property type="entry name" value="Thyroglobulin type-1"/>
    <property type="match status" value="2"/>
</dbReference>
<dbReference type="Pfam" id="PF00086">
    <property type="entry name" value="Thyroglobulin_1"/>
    <property type="match status" value="2"/>
</dbReference>
<keyword evidence="6" id="KW-0732">Signal</keyword>
<feature type="domain" description="Thyroglobulin type-1" evidence="7">
    <location>
        <begin position="213"/>
        <end position="268"/>
    </location>
</feature>
<evidence type="ECO:0000313" key="9">
    <source>
        <dbReference type="Proteomes" id="UP000094527"/>
    </source>
</evidence>
<accession>A0A1D2NAC8</accession>
<keyword evidence="9" id="KW-1185">Reference proteome</keyword>
<keyword evidence="3" id="KW-0677">Repeat</keyword>
<protein>
    <submittedName>
        <fullName evidence="8">Equistatin</fullName>
    </submittedName>
</protein>
<sequence length="445" mass="50302">MAIISRSFTTLTFVISLAVLLSVTSQNFKCPDLLSKIPDVCNNVKCQYEVNRHRCPKDTIYSSAFSLCGCCPQCVKYISPGDEETPCVTNEADVVWTPDSNCQDDSHCPVKVNLCLPGLECNGTSMCVLPPPEKVFEHETEECMFRKSLYRLDLTHWDPDCESDGSFSPKQCKGAQYDGECFCMNRAGTRIFGREWRIQSENQTCACSRKVYELRAQSLISTLHCSPDGNYEPLQCDTDSGLCYCVDPKTGRMDGSAVPQYHWKTLPCFSVNLTNWEEDGQYLRKCESAFAAGRELQIFGKEHGTTVEMKEYKCDYDGSYAPVQIASTNTECVFKNGSRILDYFKANDKAMTCNCARDSKEYYPLHDRPLNLACQQRTGNYDIAYDFGSRASCVDSDGFLYGDLAPSKYFCCLLKEGCSTVIENSCYTNVTDEGYKPCQYWRYRN</sequence>
<comment type="subcellular location">
    <subcellularLocation>
        <location evidence="1">Secreted</location>
    </subcellularLocation>
</comment>
<feature type="disulfide bond" evidence="5">
    <location>
        <begin position="236"/>
        <end position="243"/>
    </location>
</feature>
<reference evidence="8 9" key="1">
    <citation type="journal article" date="2016" name="Genome Biol. Evol.">
        <title>Gene Family Evolution Reflects Adaptation to Soil Environmental Stressors in the Genome of the Collembolan Orchesella cincta.</title>
        <authorList>
            <person name="Faddeeva-Vakhrusheva A."/>
            <person name="Derks M.F."/>
            <person name="Anvar S.Y."/>
            <person name="Agamennone V."/>
            <person name="Suring W."/>
            <person name="Smit S."/>
            <person name="van Straalen N.M."/>
            <person name="Roelofs D."/>
        </authorList>
    </citation>
    <scope>NUCLEOTIDE SEQUENCE [LARGE SCALE GENOMIC DNA]</scope>
    <source>
        <tissue evidence="8">Mixed pool</tissue>
    </source>
</reference>
<dbReference type="SMART" id="SM00211">
    <property type="entry name" value="TY"/>
    <property type="match status" value="2"/>
</dbReference>
<name>A0A1D2NAC8_ORCCI</name>
<comment type="caution">
    <text evidence="8">The sequence shown here is derived from an EMBL/GenBank/DDBJ whole genome shotgun (WGS) entry which is preliminary data.</text>
</comment>
<keyword evidence="4 5" id="KW-1015">Disulfide bond</keyword>
<dbReference type="EMBL" id="LJIJ01000120">
    <property type="protein sequence ID" value="ODN02213.1"/>
    <property type="molecule type" value="Genomic_DNA"/>
</dbReference>